<evidence type="ECO:0000313" key="1">
    <source>
        <dbReference type="EMBL" id="NEZ59578.1"/>
    </source>
</evidence>
<reference evidence="1 2" key="1">
    <citation type="journal article" date="2020" name="Microb. Ecol.">
        <title>Ecogenomics of the Marine Benthic Filamentous Cyanobacterium Adonisia.</title>
        <authorList>
            <person name="Walter J.M."/>
            <person name="Coutinho F.H."/>
            <person name="Leomil L."/>
            <person name="Hargreaves P.I."/>
            <person name="Campeao M.E."/>
            <person name="Vieira V.V."/>
            <person name="Silva B.S."/>
            <person name="Fistarol G.O."/>
            <person name="Salomon P.S."/>
            <person name="Sawabe T."/>
            <person name="Mino S."/>
            <person name="Hosokawa M."/>
            <person name="Miyashita H."/>
            <person name="Maruyama F."/>
            <person name="van Verk M.C."/>
            <person name="Dutilh B.E."/>
            <person name="Thompson C.C."/>
            <person name="Thompson F.L."/>
        </authorList>
    </citation>
    <scope>NUCLEOTIDE SEQUENCE [LARGE SCALE GENOMIC DNA]</scope>
    <source>
        <strain evidence="1 2">CCMR0081</strain>
    </source>
</reference>
<organism evidence="1 2">
    <name type="scientific">Adonisia turfae CCMR0081</name>
    <dbReference type="NCBI Taxonomy" id="2292702"/>
    <lineage>
        <taxon>Bacteria</taxon>
        <taxon>Bacillati</taxon>
        <taxon>Cyanobacteriota</taxon>
        <taxon>Adonisia</taxon>
        <taxon>Adonisia turfae</taxon>
    </lineage>
</organism>
<keyword evidence="2" id="KW-1185">Reference proteome</keyword>
<dbReference type="EMBL" id="QXHD01000004">
    <property type="protein sequence ID" value="NEZ59578.1"/>
    <property type="molecule type" value="Genomic_DNA"/>
</dbReference>
<sequence>MAADVGLALNDTHAAKDSWAETPVTKRSQTLLSIADRMADRMVGRGFYEEKIIVWRGVP</sequence>
<dbReference type="AlphaFoldDB" id="A0A6M0RTI4"/>
<comment type="caution">
    <text evidence="1">The sequence shown here is derived from an EMBL/GenBank/DDBJ whole genome shotgun (WGS) entry which is preliminary data.</text>
</comment>
<dbReference type="Proteomes" id="UP000481033">
    <property type="component" value="Unassembled WGS sequence"/>
</dbReference>
<accession>A0A6M0RTI4</accession>
<evidence type="ECO:0000313" key="2">
    <source>
        <dbReference type="Proteomes" id="UP000481033"/>
    </source>
</evidence>
<gene>
    <name evidence="1" type="ORF">DXZ20_28835</name>
</gene>
<proteinExistence type="predicted"/>
<name>A0A6M0RTI4_9CYAN</name>
<protein>
    <submittedName>
        <fullName evidence="1">Uncharacterized protein</fullName>
    </submittedName>
</protein>